<evidence type="ECO:0000259" key="2">
    <source>
        <dbReference type="Pfam" id="PF13638"/>
    </source>
</evidence>
<feature type="domain" description="PIN" evidence="2">
    <location>
        <begin position="463"/>
        <end position="605"/>
    </location>
</feature>
<dbReference type="AlphaFoldDB" id="D8LLH7"/>
<protein>
    <recommendedName>
        <fullName evidence="2">PIN domain-containing protein</fullName>
    </recommendedName>
</protein>
<accession>D8LLH7</accession>
<dbReference type="EMBL" id="FN649760">
    <property type="protein sequence ID" value="CBN76157.1"/>
    <property type="molecule type" value="Genomic_DNA"/>
</dbReference>
<feature type="compositionally biased region" description="Polar residues" evidence="1">
    <location>
        <begin position="120"/>
        <end position="131"/>
    </location>
</feature>
<feature type="compositionally biased region" description="Basic and acidic residues" evidence="1">
    <location>
        <begin position="252"/>
        <end position="276"/>
    </location>
</feature>
<dbReference type="InParanoid" id="D8LLH7"/>
<feature type="region of interest" description="Disordered" evidence="1">
    <location>
        <begin position="1"/>
        <end position="313"/>
    </location>
</feature>
<dbReference type="Gene3D" id="3.40.50.1010">
    <property type="entry name" value="5'-nuclease"/>
    <property type="match status" value="1"/>
</dbReference>
<feature type="compositionally biased region" description="Basic and acidic residues" evidence="1">
    <location>
        <begin position="152"/>
        <end position="184"/>
    </location>
</feature>
<dbReference type="PANTHER" id="PTHR16161:SF0">
    <property type="entry name" value="TRANSCRIPTIONAL PROTEIN SWT1"/>
    <property type="match status" value="1"/>
</dbReference>
<feature type="region of interest" description="Disordered" evidence="1">
    <location>
        <begin position="329"/>
        <end position="350"/>
    </location>
</feature>
<name>D8LLH7_ECTSI</name>
<evidence type="ECO:0000313" key="4">
    <source>
        <dbReference type="Proteomes" id="UP000002630"/>
    </source>
</evidence>
<keyword evidence="4" id="KW-1185">Reference proteome</keyword>
<organism evidence="3 4">
    <name type="scientific">Ectocarpus siliculosus</name>
    <name type="common">Brown alga</name>
    <name type="synonym">Conferva siliculosa</name>
    <dbReference type="NCBI Taxonomy" id="2880"/>
    <lineage>
        <taxon>Eukaryota</taxon>
        <taxon>Sar</taxon>
        <taxon>Stramenopiles</taxon>
        <taxon>Ochrophyta</taxon>
        <taxon>PX clade</taxon>
        <taxon>Phaeophyceae</taxon>
        <taxon>Ectocarpales</taxon>
        <taxon>Ectocarpaceae</taxon>
        <taxon>Ectocarpus</taxon>
    </lineage>
</organism>
<dbReference type="InterPro" id="IPR052626">
    <property type="entry name" value="SWT1_Regulator"/>
</dbReference>
<evidence type="ECO:0000256" key="1">
    <source>
        <dbReference type="SAM" id="MobiDB-lite"/>
    </source>
</evidence>
<dbReference type="SUPFAM" id="SSF88723">
    <property type="entry name" value="PIN domain-like"/>
    <property type="match status" value="1"/>
</dbReference>
<dbReference type="GO" id="GO:0005634">
    <property type="term" value="C:nucleus"/>
    <property type="evidence" value="ECO:0007669"/>
    <property type="project" value="TreeGrafter"/>
</dbReference>
<dbReference type="OrthoDB" id="2017974at2759"/>
<gene>
    <name evidence="3" type="ORF">Esi_0361_0024</name>
</gene>
<dbReference type="PANTHER" id="PTHR16161">
    <property type="entry name" value="TRANSCRIPTIONAL PROTEIN SWT1"/>
    <property type="match status" value="1"/>
</dbReference>
<reference evidence="3 4" key="1">
    <citation type="journal article" date="2010" name="Nature">
        <title>The Ectocarpus genome and the independent evolution of multicellularity in brown algae.</title>
        <authorList>
            <person name="Cock J.M."/>
            <person name="Sterck L."/>
            <person name="Rouze P."/>
            <person name="Scornet D."/>
            <person name="Allen A.E."/>
            <person name="Amoutzias G."/>
            <person name="Anthouard V."/>
            <person name="Artiguenave F."/>
            <person name="Aury J.M."/>
            <person name="Badger J.H."/>
            <person name="Beszteri B."/>
            <person name="Billiau K."/>
            <person name="Bonnet E."/>
            <person name="Bothwell J.H."/>
            <person name="Bowler C."/>
            <person name="Boyen C."/>
            <person name="Brownlee C."/>
            <person name="Carrano C.J."/>
            <person name="Charrier B."/>
            <person name="Cho G.Y."/>
            <person name="Coelho S.M."/>
            <person name="Collen J."/>
            <person name="Corre E."/>
            <person name="Da Silva C."/>
            <person name="Delage L."/>
            <person name="Delaroque N."/>
            <person name="Dittami S.M."/>
            <person name="Doulbeau S."/>
            <person name="Elias M."/>
            <person name="Farnham G."/>
            <person name="Gachon C.M."/>
            <person name="Gschloessl B."/>
            <person name="Heesch S."/>
            <person name="Jabbari K."/>
            <person name="Jubin C."/>
            <person name="Kawai H."/>
            <person name="Kimura K."/>
            <person name="Kloareg B."/>
            <person name="Kupper F.C."/>
            <person name="Lang D."/>
            <person name="Le Bail A."/>
            <person name="Leblanc C."/>
            <person name="Lerouge P."/>
            <person name="Lohr M."/>
            <person name="Lopez P.J."/>
            <person name="Martens C."/>
            <person name="Maumus F."/>
            <person name="Michel G."/>
            <person name="Miranda-Saavedra D."/>
            <person name="Morales J."/>
            <person name="Moreau H."/>
            <person name="Motomura T."/>
            <person name="Nagasato C."/>
            <person name="Napoli C.A."/>
            <person name="Nelson D.R."/>
            <person name="Nyvall-Collen P."/>
            <person name="Peters A.F."/>
            <person name="Pommier C."/>
            <person name="Potin P."/>
            <person name="Poulain J."/>
            <person name="Quesneville H."/>
            <person name="Read B."/>
            <person name="Rensing S.A."/>
            <person name="Ritter A."/>
            <person name="Rousvoal S."/>
            <person name="Samanta M."/>
            <person name="Samson G."/>
            <person name="Schroeder D.C."/>
            <person name="Segurens B."/>
            <person name="Strittmatter M."/>
            <person name="Tonon T."/>
            <person name="Tregear J.W."/>
            <person name="Valentin K."/>
            <person name="von Dassow P."/>
            <person name="Yamagishi T."/>
            <person name="Van de Peer Y."/>
            <person name="Wincker P."/>
        </authorList>
    </citation>
    <scope>NUCLEOTIDE SEQUENCE [LARGE SCALE GENOMIC DNA]</scope>
    <source>
        <strain evidence="4">Ec32 / CCAP1310/4</strain>
    </source>
</reference>
<feature type="compositionally biased region" description="Polar residues" evidence="1">
    <location>
        <begin position="38"/>
        <end position="47"/>
    </location>
</feature>
<evidence type="ECO:0000313" key="3">
    <source>
        <dbReference type="EMBL" id="CBN76157.1"/>
    </source>
</evidence>
<proteinExistence type="predicted"/>
<feature type="compositionally biased region" description="Basic and acidic residues" evidence="1">
    <location>
        <begin position="333"/>
        <end position="342"/>
    </location>
</feature>
<dbReference type="STRING" id="2880.D8LLH7"/>
<dbReference type="Pfam" id="PF13638">
    <property type="entry name" value="PIN_4"/>
    <property type="match status" value="1"/>
</dbReference>
<dbReference type="InterPro" id="IPR029060">
    <property type="entry name" value="PIN-like_dom_sf"/>
</dbReference>
<dbReference type="Proteomes" id="UP000002630">
    <property type="component" value="Unassembled WGS sequence"/>
</dbReference>
<feature type="compositionally biased region" description="Basic and acidic residues" evidence="1">
    <location>
        <begin position="195"/>
        <end position="245"/>
    </location>
</feature>
<sequence length="634" mass="69574">MLPFRGGTEEAASPASPQQQHLESGANSSKAAGYSGGESFSGNSADSDGQRKKKLPARQQRAAPSRKEGVEGHYTPSVKGHYTPAVGTRPRDPRKAKSQRAGAVGSSSSSSKDAYKIPKNSGSSSRGQDSYTIPKKTGGTSRPQTKIVYSKSELRMYGDAQRSSERTDPRESRSGDANDFRRSDGSGGRVGAGERPPEKDDRRFSSRDNNCSRDGRNDRDKDRRYASGGGDHKDGSRRQARDDGAGRWSNDGSERYGRSREHEENNRRGSGRDRQKQRAGKSCPPPSAEKRRDASAGARATTALMSPEQERDDEIAELASQLTALEIDAGKGSVDDEGKEKVANGGDAGKGKAYLSLEEYKEATASGEIKPYKGTKYQTVDDRYADGWAYNPTTRRWIKVACQEKKDAIEALPALLARLELMESRDKLATQRSQLLETKVEEIKKKKDTVSLAMPTAPVLVAFDTNWLIHRLADTMCRVSDIAGRQKDTSVLIPKAVLTELDRLKTRGRDEATRSSAQKANRYFRGLVEKPLERGREFPVVRVQEDTELFRDNGHHSRPEGLGGDDSILNCCMFFTQGIDTPRKVTLVTGDNNFAIRATAHGLTTTGRPQCDPGHCRMPLCPAPPRPSPFSRGY</sequence>
<dbReference type="InterPro" id="IPR002716">
    <property type="entry name" value="PIN_dom"/>
</dbReference>
<feature type="compositionally biased region" description="Polar residues" evidence="1">
    <location>
        <begin position="15"/>
        <end position="30"/>
    </location>
</feature>